<dbReference type="HOGENOM" id="CLU_089333_0_0_9"/>
<accession>C2KZT5</accession>
<proteinExistence type="predicted"/>
<dbReference type="AlphaFoldDB" id="C2KZT5"/>
<dbReference type="eggNOG" id="COG5340">
    <property type="taxonomic scope" value="Bacteria"/>
</dbReference>
<comment type="caution">
    <text evidence="1">The sequence shown here is derived from an EMBL/GenBank/DDBJ whole genome shotgun (WGS) entry which is preliminary data.</text>
</comment>
<dbReference type="STRING" id="585501.HMPREF6123_2004"/>
<evidence type="ECO:0008006" key="3">
    <source>
        <dbReference type="Google" id="ProtNLM"/>
    </source>
</evidence>
<keyword evidence="2" id="KW-1185">Reference proteome</keyword>
<organism evidence="1 2">
    <name type="scientific">Oribacterium sinus F0268</name>
    <dbReference type="NCBI Taxonomy" id="585501"/>
    <lineage>
        <taxon>Bacteria</taxon>
        <taxon>Bacillati</taxon>
        <taxon>Bacillota</taxon>
        <taxon>Clostridia</taxon>
        <taxon>Lachnospirales</taxon>
        <taxon>Lachnospiraceae</taxon>
        <taxon>Oribacterium</taxon>
    </lineage>
</organism>
<gene>
    <name evidence="1" type="ORF">HMPREF6123_2004</name>
</gene>
<evidence type="ECO:0000313" key="1">
    <source>
        <dbReference type="EMBL" id="EEJ50677.1"/>
    </source>
</evidence>
<dbReference type="Proteomes" id="UP000004121">
    <property type="component" value="Unassembled WGS sequence"/>
</dbReference>
<reference evidence="1 2" key="1">
    <citation type="submission" date="2009-04" db="EMBL/GenBank/DDBJ databases">
        <authorList>
            <person name="Qin X."/>
            <person name="Bachman B."/>
            <person name="Battles P."/>
            <person name="Bell A."/>
            <person name="Bess C."/>
            <person name="Bickham C."/>
            <person name="Chaboub L."/>
            <person name="Chen D."/>
            <person name="Coyle M."/>
            <person name="Deiros D.R."/>
            <person name="Dinh H."/>
            <person name="Forbes L."/>
            <person name="Fowler G."/>
            <person name="Francisco L."/>
            <person name="Fu Q."/>
            <person name="Gubbala S."/>
            <person name="Hale W."/>
            <person name="Han Y."/>
            <person name="Hemphill L."/>
            <person name="Highlander S.K."/>
            <person name="Hirani K."/>
            <person name="Hogues M."/>
            <person name="Jackson L."/>
            <person name="Jakkamsetti A."/>
            <person name="Javaid M."/>
            <person name="Jiang H."/>
            <person name="Korchina V."/>
            <person name="Kovar C."/>
            <person name="Lara F."/>
            <person name="Lee S."/>
            <person name="Mata R."/>
            <person name="Mathew T."/>
            <person name="Moen C."/>
            <person name="Morales K."/>
            <person name="Munidasa M."/>
            <person name="Nazareth L."/>
            <person name="Ngo R."/>
            <person name="Nguyen L."/>
            <person name="Okwuonu G."/>
            <person name="Ongeri F."/>
            <person name="Patil S."/>
            <person name="Petrosino J."/>
            <person name="Pham C."/>
            <person name="Pham P."/>
            <person name="Pu L.-L."/>
            <person name="Puazo M."/>
            <person name="Raj R."/>
            <person name="Reid J."/>
            <person name="Rouhana J."/>
            <person name="Saada N."/>
            <person name="Shang Y."/>
            <person name="Simmons D."/>
            <person name="Thornton R."/>
            <person name="Warren J."/>
            <person name="Weissenberger G."/>
            <person name="Zhang J."/>
            <person name="Zhang L."/>
            <person name="Zhou C."/>
            <person name="Zhu D."/>
            <person name="Muzny D."/>
            <person name="Worley K."/>
            <person name="Gibbs R."/>
        </authorList>
    </citation>
    <scope>NUCLEOTIDE SEQUENCE [LARGE SCALE GENOMIC DNA]</scope>
    <source>
        <strain evidence="1 2">F0268</strain>
    </source>
</reference>
<evidence type="ECO:0000313" key="2">
    <source>
        <dbReference type="Proteomes" id="UP000004121"/>
    </source>
</evidence>
<dbReference type="EMBL" id="ACKX01000197">
    <property type="protein sequence ID" value="EEJ50677.1"/>
    <property type="molecule type" value="Genomic_DNA"/>
</dbReference>
<dbReference type="RefSeq" id="WP_007157150.1">
    <property type="nucleotide sequence ID" value="NZ_GG668534.1"/>
</dbReference>
<sequence>MNLNKMRHNPKYAAFCLKKICIWIIDVEVVEMEKYSKVSNDQLIFSIQELKDKGLSYYKISQLVKQGILIKLNKKYYENTNFDGEESDFYYAYAYVPNGVICLLSAAVYYNLSTYRPDAIDIAIPRKARVSTLPEWPVLNIYYFTEERFSVGAEIIEVGNNKFRIYDIEKTVADIVFYREKTGVEETKEVLSNYLHRKDRNLNKLIRYAEMLKCKDIINKYLEVLV</sequence>
<protein>
    <recommendedName>
        <fullName evidence="3">Abortive infection protein AbiGI</fullName>
    </recommendedName>
</protein>
<name>C2KZT5_9FIRM</name>
<dbReference type="InParanoid" id="C2KZT5"/>